<gene>
    <name evidence="1" type="ORF">H5410_013233</name>
</gene>
<name>A0A9J6AV48_SOLCO</name>
<keyword evidence="2" id="KW-1185">Reference proteome</keyword>
<dbReference type="AlphaFoldDB" id="A0A9J6AV48"/>
<dbReference type="EMBL" id="JACXVP010000002">
    <property type="protein sequence ID" value="KAG5628015.1"/>
    <property type="molecule type" value="Genomic_DNA"/>
</dbReference>
<accession>A0A9J6AV48</accession>
<comment type="caution">
    <text evidence="1">The sequence shown here is derived from an EMBL/GenBank/DDBJ whole genome shotgun (WGS) entry which is preliminary data.</text>
</comment>
<dbReference type="Proteomes" id="UP000824120">
    <property type="component" value="Chromosome 2"/>
</dbReference>
<proteinExistence type="predicted"/>
<organism evidence="1 2">
    <name type="scientific">Solanum commersonii</name>
    <name type="common">Commerson's wild potato</name>
    <name type="synonym">Commerson's nightshade</name>
    <dbReference type="NCBI Taxonomy" id="4109"/>
    <lineage>
        <taxon>Eukaryota</taxon>
        <taxon>Viridiplantae</taxon>
        <taxon>Streptophyta</taxon>
        <taxon>Embryophyta</taxon>
        <taxon>Tracheophyta</taxon>
        <taxon>Spermatophyta</taxon>
        <taxon>Magnoliopsida</taxon>
        <taxon>eudicotyledons</taxon>
        <taxon>Gunneridae</taxon>
        <taxon>Pentapetalae</taxon>
        <taxon>asterids</taxon>
        <taxon>lamiids</taxon>
        <taxon>Solanales</taxon>
        <taxon>Solanaceae</taxon>
        <taxon>Solanoideae</taxon>
        <taxon>Solaneae</taxon>
        <taxon>Solanum</taxon>
    </lineage>
</organism>
<protein>
    <submittedName>
        <fullName evidence="1">Uncharacterized protein</fullName>
    </submittedName>
</protein>
<evidence type="ECO:0000313" key="1">
    <source>
        <dbReference type="EMBL" id="KAG5628015.1"/>
    </source>
</evidence>
<reference evidence="1 2" key="1">
    <citation type="submission" date="2020-09" db="EMBL/GenBank/DDBJ databases">
        <title>De no assembly of potato wild relative species, Solanum commersonii.</title>
        <authorList>
            <person name="Cho K."/>
        </authorList>
    </citation>
    <scope>NUCLEOTIDE SEQUENCE [LARGE SCALE GENOMIC DNA]</scope>
    <source>
        <strain evidence="1">LZ3.2</strain>
        <tissue evidence="1">Leaf</tissue>
    </source>
</reference>
<evidence type="ECO:0000313" key="2">
    <source>
        <dbReference type="Proteomes" id="UP000824120"/>
    </source>
</evidence>
<sequence length="71" mass="8340">MNNTEVVEIKSQFKTEQFSNEFISFDEDEKITNGNVVCILLKVQALTREGRSVRRKVIVTNERYDRKVMTL</sequence>